<keyword evidence="5 8" id="KW-1133">Transmembrane helix</keyword>
<proteinExistence type="inferred from homology"/>
<evidence type="ECO:0000256" key="4">
    <source>
        <dbReference type="ARBA" id="ARBA00022779"/>
    </source>
</evidence>
<evidence type="ECO:0000256" key="8">
    <source>
        <dbReference type="SAM" id="Phobius"/>
    </source>
</evidence>
<feature type="transmembrane region" description="Helical" evidence="8">
    <location>
        <begin position="35"/>
        <end position="60"/>
    </location>
</feature>
<dbReference type="Proteomes" id="UP000009374">
    <property type="component" value="Unassembled WGS sequence"/>
</dbReference>
<dbReference type="PANTHER" id="PTHR30433">
    <property type="entry name" value="CHEMOTAXIS PROTEIN MOTA"/>
    <property type="match status" value="1"/>
</dbReference>
<evidence type="ECO:0000313" key="11">
    <source>
        <dbReference type="EMBL" id="EES52987.1"/>
    </source>
</evidence>
<evidence type="ECO:0000256" key="7">
    <source>
        <dbReference type="RuleBase" id="RU004057"/>
    </source>
</evidence>
<evidence type="ECO:0000259" key="10">
    <source>
        <dbReference type="Pfam" id="PF20560"/>
    </source>
</evidence>
<dbReference type="PANTHER" id="PTHR30433:SF3">
    <property type="entry name" value="MOTILITY PROTEIN A"/>
    <property type="match status" value="1"/>
</dbReference>
<keyword evidence="6 8" id="KW-0472">Membrane</keyword>
<dbReference type="InterPro" id="IPR047055">
    <property type="entry name" value="MotA-like"/>
</dbReference>
<feature type="transmembrane region" description="Helical" evidence="8">
    <location>
        <begin position="185"/>
        <end position="206"/>
    </location>
</feature>
<keyword evidence="7" id="KW-0653">Protein transport</keyword>
<organism evidence="11 12">
    <name type="scientific">Leptospirillum ferrodiazotrophum</name>
    <dbReference type="NCBI Taxonomy" id="412449"/>
    <lineage>
        <taxon>Bacteria</taxon>
        <taxon>Pseudomonadati</taxon>
        <taxon>Nitrospirota</taxon>
        <taxon>Nitrospiria</taxon>
        <taxon>Nitrospirales</taxon>
        <taxon>Nitrospiraceae</taxon>
        <taxon>Leptospirillum</taxon>
    </lineage>
</organism>
<keyword evidence="11" id="KW-0969">Cilium</keyword>
<feature type="transmembrane region" description="Helical" evidence="8">
    <location>
        <begin position="155"/>
        <end position="173"/>
    </location>
</feature>
<keyword evidence="11" id="KW-0966">Cell projection</keyword>
<dbReference type="Pfam" id="PF01618">
    <property type="entry name" value="MotA_ExbB"/>
    <property type="match status" value="1"/>
</dbReference>
<comment type="similarity">
    <text evidence="7">Belongs to the exbB/tolQ family.</text>
</comment>
<reference evidence="11 12" key="1">
    <citation type="journal article" date="2009" name="Appl. Environ. Microbiol.">
        <title>Community genomic and proteomic analyses of chemoautotrophic iron-oxidizing "Leptospirillum rubarum" (Group II) and "Leptospirillum ferrodiazotrophum" (Group III) bacteria in acid mine drainage biofilms.</title>
        <authorList>
            <person name="Goltsman D.S."/>
            <person name="Denef V.J."/>
            <person name="Singer S.W."/>
            <person name="VerBerkmoes N.C."/>
            <person name="Lefsrud M."/>
            <person name="Mueller R.S."/>
            <person name="Dick G.J."/>
            <person name="Sun C.L."/>
            <person name="Wheeler K.E."/>
            <person name="Zemla A."/>
            <person name="Baker B.J."/>
            <person name="Hauser L."/>
            <person name="Land M."/>
            <person name="Shah M.B."/>
            <person name="Thelen M.P."/>
            <person name="Hettich R.L."/>
            <person name="Banfield J.F."/>
        </authorList>
    </citation>
    <scope>NUCLEOTIDE SEQUENCE [LARGE SCALE GENOMIC DNA]</scope>
</reference>
<dbReference type="EMBL" id="GG693870">
    <property type="protein sequence ID" value="EES52987.1"/>
    <property type="molecule type" value="Genomic_DNA"/>
</dbReference>
<dbReference type="AlphaFoldDB" id="C6HWL1"/>
<dbReference type="Pfam" id="PF20560">
    <property type="entry name" value="MotA_N"/>
    <property type="match status" value="1"/>
</dbReference>
<evidence type="ECO:0000313" key="12">
    <source>
        <dbReference type="Proteomes" id="UP000009374"/>
    </source>
</evidence>
<evidence type="ECO:0000256" key="2">
    <source>
        <dbReference type="ARBA" id="ARBA00022475"/>
    </source>
</evidence>
<protein>
    <submittedName>
        <fullName evidence="11">Putative flagellar motor component (MotA)</fullName>
    </submittedName>
</protein>
<evidence type="ECO:0000256" key="6">
    <source>
        <dbReference type="ARBA" id="ARBA00023136"/>
    </source>
</evidence>
<dbReference type="InterPro" id="IPR002898">
    <property type="entry name" value="MotA_ExbB_proton_chnl"/>
</dbReference>
<evidence type="ECO:0000259" key="9">
    <source>
        <dbReference type="Pfam" id="PF01618"/>
    </source>
</evidence>
<evidence type="ECO:0000256" key="3">
    <source>
        <dbReference type="ARBA" id="ARBA00022692"/>
    </source>
</evidence>
<name>C6HWL1_9BACT</name>
<evidence type="ECO:0000256" key="5">
    <source>
        <dbReference type="ARBA" id="ARBA00022989"/>
    </source>
</evidence>
<dbReference type="GO" id="GO:0005886">
    <property type="term" value="C:plasma membrane"/>
    <property type="evidence" value="ECO:0007669"/>
    <property type="project" value="UniProtKB-SubCell"/>
</dbReference>
<dbReference type="GO" id="GO:0071978">
    <property type="term" value="P:bacterial-type flagellum-dependent swarming motility"/>
    <property type="evidence" value="ECO:0007669"/>
    <property type="project" value="InterPro"/>
</dbReference>
<comment type="subcellular location">
    <subcellularLocation>
        <location evidence="1">Cell membrane</location>
        <topology evidence="1">Multi-pass membrane protein</topology>
    </subcellularLocation>
    <subcellularLocation>
        <location evidence="7">Membrane</location>
        <topology evidence="7">Multi-pass membrane protein</topology>
    </subcellularLocation>
</comment>
<feature type="domain" description="MotA/TolQ/ExbB proton channel" evidence="9">
    <location>
        <begin position="108"/>
        <end position="220"/>
    </location>
</feature>
<dbReference type="GO" id="GO:0006935">
    <property type="term" value="P:chemotaxis"/>
    <property type="evidence" value="ECO:0007669"/>
    <property type="project" value="InterPro"/>
</dbReference>
<dbReference type="GO" id="GO:0015031">
    <property type="term" value="P:protein transport"/>
    <property type="evidence" value="ECO:0007669"/>
    <property type="project" value="UniProtKB-KW"/>
</dbReference>
<keyword evidence="12" id="KW-1185">Reference proteome</keyword>
<keyword evidence="4" id="KW-0283">Flagellar rotation</keyword>
<dbReference type="InterPro" id="IPR046786">
    <property type="entry name" value="MotA_N"/>
</dbReference>
<evidence type="ECO:0000256" key="1">
    <source>
        <dbReference type="ARBA" id="ARBA00004651"/>
    </source>
</evidence>
<keyword evidence="11" id="KW-0282">Flagellum</keyword>
<gene>
    <name evidence="11" type="ORF">UBAL3_80630044</name>
</gene>
<feature type="domain" description="Motility protein A N-terminal" evidence="10">
    <location>
        <begin position="6"/>
        <end position="74"/>
    </location>
</feature>
<dbReference type="NCBIfam" id="NF006583">
    <property type="entry name" value="PRK09109.1"/>
    <property type="match status" value="1"/>
</dbReference>
<keyword evidence="7" id="KW-0813">Transport</keyword>
<keyword evidence="3 8" id="KW-0812">Transmembrane</keyword>
<accession>C6HWL1</accession>
<sequence>MDITTILGLVIGIGAILLGATLEGLPLTTILQPTAAMIVFGGTFGATLLQFPLNFIINALKMIPRVLISKSVDPGPIIQKIQDLSKTSRKEGLLKLEAHLEDPEIKADPYFARGVRMVMDGTEITKVREALEVEAHYIEEEEGVVYKVFESMGGYAPTIGILGAVLGLIHVMSNMGDPGKLAEGIATAFVATVYGVGSANLVYLPIGGKLKLKGRGEAKLREIIVDGLVGIGQGENPGMIEERLLGFLNEAERVKYEQTYRKGK</sequence>
<keyword evidence="2" id="KW-1003">Cell membrane</keyword>